<reference evidence="3 4" key="1">
    <citation type="submission" date="2022-11" db="EMBL/GenBank/DDBJ databases">
        <title>Nonomuraea corallina sp. nov., a new species of the genus Nonomuraea isolated from sea side sediment in Thai sea.</title>
        <authorList>
            <person name="Ngamcharungchit C."/>
            <person name="Matsumoto A."/>
            <person name="Suriyachadkun C."/>
            <person name="Panbangred W."/>
            <person name="Inahashi Y."/>
            <person name="Intra B."/>
        </authorList>
    </citation>
    <scope>NUCLEOTIDE SEQUENCE [LARGE SCALE GENOMIC DNA]</scope>
    <source>
        <strain evidence="3 4">DSM 43553</strain>
    </source>
</reference>
<name>A0ABT4SR96_9ACTN</name>
<dbReference type="Gene3D" id="3.40.50.2000">
    <property type="entry name" value="Glycogen Phosphorylase B"/>
    <property type="match status" value="2"/>
</dbReference>
<feature type="domain" description="Glycosyl transferase family 1" evidence="2">
    <location>
        <begin position="2"/>
        <end position="33"/>
    </location>
</feature>
<dbReference type="GO" id="GO:0016757">
    <property type="term" value="F:glycosyltransferase activity"/>
    <property type="evidence" value="ECO:0007669"/>
    <property type="project" value="UniProtKB-KW"/>
</dbReference>
<dbReference type="Pfam" id="PF00534">
    <property type="entry name" value="Glycos_transf_1"/>
    <property type="match status" value="1"/>
</dbReference>
<keyword evidence="4" id="KW-1185">Reference proteome</keyword>
<evidence type="ECO:0000259" key="2">
    <source>
        <dbReference type="Pfam" id="PF00534"/>
    </source>
</evidence>
<dbReference type="InterPro" id="IPR001296">
    <property type="entry name" value="Glyco_trans_1"/>
</dbReference>
<evidence type="ECO:0000313" key="4">
    <source>
        <dbReference type="Proteomes" id="UP001212498"/>
    </source>
</evidence>
<evidence type="ECO:0000256" key="1">
    <source>
        <dbReference type="ARBA" id="ARBA00022679"/>
    </source>
</evidence>
<accession>A0ABT4SR96</accession>
<keyword evidence="1 3" id="KW-0808">Transferase</keyword>
<dbReference type="Proteomes" id="UP001212498">
    <property type="component" value="Unassembled WGS sequence"/>
</dbReference>
<evidence type="ECO:0000313" key="3">
    <source>
        <dbReference type="EMBL" id="MDA0639792.1"/>
    </source>
</evidence>
<dbReference type="EMBL" id="JAPNUD010000007">
    <property type="protein sequence ID" value="MDA0639792.1"/>
    <property type="molecule type" value="Genomic_DNA"/>
</dbReference>
<dbReference type="EC" id="2.4.-.-" evidence="3"/>
<gene>
    <name evidence="3" type="ORF">OUY24_04075</name>
</gene>
<feature type="non-terminal residue" evidence="3">
    <location>
        <position position="106"/>
    </location>
</feature>
<keyword evidence="3" id="KW-0328">Glycosyltransferase</keyword>
<organism evidence="3 4">
    <name type="scientific">Nonomuraea ferruginea</name>
    <dbReference type="NCBI Taxonomy" id="46174"/>
    <lineage>
        <taxon>Bacteria</taxon>
        <taxon>Bacillati</taxon>
        <taxon>Actinomycetota</taxon>
        <taxon>Actinomycetes</taxon>
        <taxon>Streptosporangiales</taxon>
        <taxon>Streptosporangiaceae</taxon>
        <taxon>Nonomuraea</taxon>
    </lineage>
</organism>
<dbReference type="SUPFAM" id="SSF53756">
    <property type="entry name" value="UDP-Glycosyltransferase/glycogen phosphorylase"/>
    <property type="match status" value="1"/>
</dbReference>
<sequence>MEAFGLVALEAQTCGLPVLYRPVPGLVEVLNDSALAADLADLAALRRLSTDHAMSADLRTAGLANAARFPLSATAAALTAVLQVDGDAVFGVAILGPEGRPPRPLP</sequence>
<protein>
    <submittedName>
        <fullName evidence="3">Glycosyltransferase</fullName>
        <ecNumber evidence="3">2.4.-.-</ecNumber>
    </submittedName>
</protein>
<proteinExistence type="predicted"/>
<comment type="caution">
    <text evidence="3">The sequence shown here is derived from an EMBL/GenBank/DDBJ whole genome shotgun (WGS) entry which is preliminary data.</text>
</comment>